<dbReference type="Proteomes" id="UP000523000">
    <property type="component" value="Unassembled WGS sequence"/>
</dbReference>
<feature type="transmembrane region" description="Helical" evidence="6">
    <location>
        <begin position="157"/>
        <end position="178"/>
    </location>
</feature>
<feature type="transmembrane region" description="Helical" evidence="6">
    <location>
        <begin position="436"/>
        <end position="454"/>
    </location>
</feature>
<dbReference type="GO" id="GO:0005886">
    <property type="term" value="C:plasma membrane"/>
    <property type="evidence" value="ECO:0007669"/>
    <property type="project" value="UniProtKB-SubCell"/>
</dbReference>
<keyword evidence="4 6" id="KW-1133">Transmembrane helix</keyword>
<keyword evidence="2" id="KW-1003">Cell membrane</keyword>
<name>A0A839QKA0_9MICC</name>
<dbReference type="AlphaFoldDB" id="A0A839QKA0"/>
<dbReference type="InterPro" id="IPR002293">
    <property type="entry name" value="AA/rel_permease1"/>
</dbReference>
<comment type="subcellular location">
    <subcellularLocation>
        <location evidence="1">Cell membrane</location>
        <topology evidence="1">Multi-pass membrane protein</topology>
    </subcellularLocation>
</comment>
<dbReference type="InterPro" id="IPR050367">
    <property type="entry name" value="APC_superfamily"/>
</dbReference>
<evidence type="ECO:0000256" key="5">
    <source>
        <dbReference type="ARBA" id="ARBA00023136"/>
    </source>
</evidence>
<feature type="transmembrane region" description="Helical" evidence="6">
    <location>
        <begin position="344"/>
        <end position="365"/>
    </location>
</feature>
<feature type="transmembrane region" description="Helical" evidence="6">
    <location>
        <begin position="239"/>
        <end position="258"/>
    </location>
</feature>
<proteinExistence type="predicted"/>
<dbReference type="PANTHER" id="PTHR42770">
    <property type="entry name" value="AMINO ACID TRANSPORTER-RELATED"/>
    <property type="match status" value="1"/>
</dbReference>
<gene>
    <name evidence="7" type="ORF">E9229_001375</name>
</gene>
<feature type="transmembrane region" description="Helical" evidence="6">
    <location>
        <begin position="49"/>
        <end position="69"/>
    </location>
</feature>
<comment type="caution">
    <text evidence="7">The sequence shown here is derived from an EMBL/GenBank/DDBJ whole genome shotgun (WGS) entry which is preliminary data.</text>
</comment>
<keyword evidence="3 6" id="KW-0812">Transmembrane</keyword>
<evidence type="ECO:0000256" key="6">
    <source>
        <dbReference type="SAM" id="Phobius"/>
    </source>
</evidence>
<reference evidence="7 8" key="1">
    <citation type="submission" date="2020-08" db="EMBL/GenBank/DDBJ databases">
        <title>Sequencing the genomes of 1000 actinobacteria strains.</title>
        <authorList>
            <person name="Klenk H.-P."/>
        </authorList>
    </citation>
    <scope>NUCLEOTIDE SEQUENCE [LARGE SCALE GENOMIC DNA]</scope>
    <source>
        <strain evidence="7 8">DSM 22826</strain>
    </source>
</reference>
<feature type="transmembrane region" description="Helical" evidence="6">
    <location>
        <begin position="407"/>
        <end position="424"/>
    </location>
</feature>
<keyword evidence="8" id="KW-1185">Reference proteome</keyword>
<feature type="transmembrane region" description="Helical" evidence="6">
    <location>
        <begin position="21"/>
        <end position="43"/>
    </location>
</feature>
<accession>A0A839QKA0</accession>
<evidence type="ECO:0000256" key="4">
    <source>
        <dbReference type="ARBA" id="ARBA00022989"/>
    </source>
</evidence>
<evidence type="ECO:0000256" key="2">
    <source>
        <dbReference type="ARBA" id="ARBA00022475"/>
    </source>
</evidence>
<dbReference type="EMBL" id="JACHVS010000001">
    <property type="protein sequence ID" value="MBB2995184.1"/>
    <property type="molecule type" value="Genomic_DNA"/>
</dbReference>
<dbReference type="GO" id="GO:0022857">
    <property type="term" value="F:transmembrane transporter activity"/>
    <property type="evidence" value="ECO:0007669"/>
    <property type="project" value="InterPro"/>
</dbReference>
<evidence type="ECO:0000256" key="1">
    <source>
        <dbReference type="ARBA" id="ARBA00004651"/>
    </source>
</evidence>
<feature type="transmembrane region" description="Helical" evidence="6">
    <location>
        <begin position="371"/>
        <end position="395"/>
    </location>
</feature>
<organism evidence="7 8">
    <name type="scientific">Paeniglutamicibacter cryotolerans</name>
    <dbReference type="NCBI Taxonomy" id="670079"/>
    <lineage>
        <taxon>Bacteria</taxon>
        <taxon>Bacillati</taxon>
        <taxon>Actinomycetota</taxon>
        <taxon>Actinomycetes</taxon>
        <taxon>Micrococcales</taxon>
        <taxon>Micrococcaceae</taxon>
        <taxon>Paeniglutamicibacter</taxon>
    </lineage>
</organism>
<feature type="transmembrane region" description="Helical" evidence="6">
    <location>
        <begin position="198"/>
        <end position="218"/>
    </location>
</feature>
<keyword evidence="5 6" id="KW-0472">Membrane</keyword>
<evidence type="ECO:0000313" key="7">
    <source>
        <dbReference type="EMBL" id="MBB2995184.1"/>
    </source>
</evidence>
<feature type="transmembrane region" description="Helical" evidence="6">
    <location>
        <begin position="90"/>
        <end position="120"/>
    </location>
</feature>
<dbReference type="Pfam" id="PF13520">
    <property type="entry name" value="AA_permease_2"/>
    <property type="match status" value="1"/>
</dbReference>
<sequence>MIDMDLKAPPRKLRSWEAAALSIGFMGPVLAMALNGIGVAGLVGTAVPLTFLVAFAGTCLIAYGFVRLTRKFNHAGSVYALAGHTIGPRAGFFGGFALLGTYLAFAACTLAACGVFFGAWLDQSGIANKTPWILVSAAAGVLVLLANLRESRFVTSILLAIGGTGILLMLGLGVVILYQVSTGAAPVSEPADLTPFTFAGTTPGIIMTASVFAFLSWAGFESCASLGEETRNPKKAIPLALGGSVVGAGIIYVFIMYVQTVGFGNSAAGAAGFAASESSLTQLAAQYIGPGYAQLLAFSAFAVAFASTLSSTASGARLVFALARDGFGPASLGKLNPKTGTPTRAVVAVFAVTLTMALILFLSGVGAFDSYYWYATVAVLCLLVAYGTTTVGVIMHILRADSGIPRWELLMPVLGLAYLCYVFFVQTVGQEAPYSYFPYIAAAWCLLGFIVILARPSLARSIGDRLVNEQN</sequence>
<evidence type="ECO:0000256" key="3">
    <source>
        <dbReference type="ARBA" id="ARBA00022692"/>
    </source>
</evidence>
<protein>
    <submittedName>
        <fullName evidence="7">Amino acid transporter</fullName>
    </submittedName>
</protein>
<dbReference type="Gene3D" id="1.20.1740.10">
    <property type="entry name" value="Amino acid/polyamine transporter I"/>
    <property type="match status" value="1"/>
</dbReference>
<feature type="transmembrane region" description="Helical" evidence="6">
    <location>
        <begin position="132"/>
        <end position="148"/>
    </location>
</feature>
<evidence type="ECO:0000313" key="8">
    <source>
        <dbReference type="Proteomes" id="UP000523000"/>
    </source>
</evidence>
<dbReference type="PIRSF" id="PIRSF006060">
    <property type="entry name" value="AA_transporter"/>
    <property type="match status" value="1"/>
</dbReference>
<dbReference type="PANTHER" id="PTHR42770:SF16">
    <property type="entry name" value="AMINO ACID PERMEASE"/>
    <property type="match status" value="1"/>
</dbReference>